<feature type="domain" description="AB hydrolase-1" evidence="1">
    <location>
        <begin position="26"/>
        <end position="140"/>
    </location>
</feature>
<dbReference type="PANTHER" id="PTHR43798:SF33">
    <property type="entry name" value="HYDROLASE, PUTATIVE (AFU_ORTHOLOGUE AFUA_2G14860)-RELATED"/>
    <property type="match status" value="1"/>
</dbReference>
<dbReference type="GO" id="GO:0016020">
    <property type="term" value="C:membrane"/>
    <property type="evidence" value="ECO:0007669"/>
    <property type="project" value="TreeGrafter"/>
</dbReference>
<dbReference type="InterPro" id="IPR050266">
    <property type="entry name" value="AB_hydrolase_sf"/>
</dbReference>
<organism evidence="2 3">
    <name type="scientific">Lactobacillus melliventris</name>
    <dbReference type="NCBI Taxonomy" id="1218507"/>
    <lineage>
        <taxon>Bacteria</taxon>
        <taxon>Bacillati</taxon>
        <taxon>Bacillota</taxon>
        <taxon>Bacilli</taxon>
        <taxon>Lactobacillales</taxon>
        <taxon>Lactobacillaceae</taxon>
        <taxon>Lactobacillus</taxon>
    </lineage>
</organism>
<dbReference type="STRING" id="1218507.JF74_09750"/>
<name>A0A0F4LDG6_9LACO</name>
<dbReference type="SUPFAM" id="SSF53474">
    <property type="entry name" value="alpha/beta-Hydrolases"/>
    <property type="match status" value="1"/>
</dbReference>
<evidence type="ECO:0000259" key="1">
    <source>
        <dbReference type="Pfam" id="PF00561"/>
    </source>
</evidence>
<dbReference type="InterPro" id="IPR000073">
    <property type="entry name" value="AB_hydrolase_1"/>
</dbReference>
<proteinExistence type="predicted"/>
<dbReference type="AlphaFoldDB" id="A0A0F4LDG6"/>
<keyword evidence="2" id="KW-0560">Oxidoreductase</keyword>
<dbReference type="PATRIC" id="fig|1218507.3.peg.1146"/>
<dbReference type="HOGENOM" id="CLU_020336_12_0_9"/>
<dbReference type="Proteomes" id="UP000033531">
    <property type="component" value="Unassembled WGS sequence"/>
</dbReference>
<dbReference type="OrthoDB" id="9805423at2"/>
<keyword evidence="2" id="KW-0575">Peroxidase</keyword>
<gene>
    <name evidence="2" type="primary">hpo</name>
    <name evidence="2" type="ORF">JF74_09750</name>
</gene>
<dbReference type="InterPro" id="IPR029058">
    <property type="entry name" value="AB_hydrolase_fold"/>
</dbReference>
<sequence>MLKANNFITNDGIRITYYDTLKSGQPILAVPGIGSSATLWQEAVKLFTEDYRIIIIDPRNQGRSQRTFKGQRISRHAADLAELISRLDLKNIIAVGNSMGAANIWAYVSLFGSQRLQAIVDLDQPPKMIQDSTWHYGFKDLTWKNYPDYLKIDQGSGIYAHINDEMFKEAKIEAQKYPYNAEENYLCRIDHAEQDWRDVLVSLKVPMLVLAGQNSPFFDYHFAYVTRELNPKIDTGIIANCGHLIQAEQPLKMYQEVMKFLQEF</sequence>
<dbReference type="RefSeq" id="WP_046324906.1">
    <property type="nucleotide sequence ID" value="NZ_JBHTMT010000001.1"/>
</dbReference>
<evidence type="ECO:0000313" key="3">
    <source>
        <dbReference type="Proteomes" id="UP000033531"/>
    </source>
</evidence>
<reference evidence="2 3" key="1">
    <citation type="submission" date="2015-01" db="EMBL/GenBank/DDBJ databases">
        <title>Comparative genomics of the lactic acid bacteria isolated from the honey bee gut.</title>
        <authorList>
            <person name="Ellegaard K.M."/>
            <person name="Tamarit D."/>
            <person name="Javelind E."/>
            <person name="Olofsson T."/>
            <person name="Andersson S.G."/>
            <person name="Vasquez A."/>
        </authorList>
    </citation>
    <scope>NUCLEOTIDE SEQUENCE [LARGE SCALE GENOMIC DNA]</scope>
    <source>
        <strain evidence="2 3">Hma8</strain>
    </source>
</reference>
<dbReference type="Gene3D" id="3.40.50.1820">
    <property type="entry name" value="alpha/beta hydrolase"/>
    <property type="match status" value="1"/>
</dbReference>
<dbReference type="EMBL" id="JXLI01000010">
    <property type="protein sequence ID" value="KJY56635.1"/>
    <property type="molecule type" value="Genomic_DNA"/>
</dbReference>
<dbReference type="Pfam" id="PF00561">
    <property type="entry name" value="Abhydrolase_1"/>
    <property type="match status" value="1"/>
</dbReference>
<dbReference type="GO" id="GO:0004601">
    <property type="term" value="F:peroxidase activity"/>
    <property type="evidence" value="ECO:0007669"/>
    <property type="project" value="UniProtKB-KW"/>
</dbReference>
<accession>A0A0F4LDG6</accession>
<dbReference type="PANTHER" id="PTHR43798">
    <property type="entry name" value="MONOACYLGLYCEROL LIPASE"/>
    <property type="match status" value="1"/>
</dbReference>
<evidence type="ECO:0000313" key="2">
    <source>
        <dbReference type="EMBL" id="KJY56635.1"/>
    </source>
</evidence>
<comment type="caution">
    <text evidence="2">The sequence shown here is derived from an EMBL/GenBank/DDBJ whole genome shotgun (WGS) entry which is preliminary data.</text>
</comment>
<protein>
    <submittedName>
        <fullName evidence="2">Halo peroxidase</fullName>
    </submittedName>
</protein>